<dbReference type="EMBL" id="KB031152">
    <property type="protein sequence ID" value="ELK01289.1"/>
    <property type="molecule type" value="Genomic_DNA"/>
</dbReference>
<evidence type="ECO:0000313" key="2">
    <source>
        <dbReference type="EMBL" id="ELK01289.1"/>
    </source>
</evidence>
<sequence length="304" mass="32252">MAAFDLPSFSQERPSCSQKRDKDIATPRSGNLHEAASTPGPPGGDFTLSGAGNAAGRERPGSDLQQLLQSGQEEGGTLESRAPGVLLLLPPRLHRRLSDSSSCRSRRGVSRTRAENSGRSQLSRSFRSPQGGRLVCSAGERCSPGPLQDGCGPPKGRWQGVGVLTGVGGGPESGPAAEIARPAFCPGTSCRTSLGWNLERGVRRSAGKCTPEDGRLRRVPHARHPLQAGLVVRSPRISDSTRVGPRLGGARDLGDPPSPPMSPRLTPPLSSPSLSFHSLHVLEQLHFKHPRQGFVPVKRMAFSD</sequence>
<dbReference type="InParanoid" id="L5JPD9"/>
<feature type="region of interest" description="Disordered" evidence="1">
    <location>
        <begin position="1"/>
        <end position="83"/>
    </location>
</feature>
<accession>L5JPD9</accession>
<feature type="compositionally biased region" description="Polar residues" evidence="1">
    <location>
        <begin position="115"/>
        <end position="128"/>
    </location>
</feature>
<dbReference type="AlphaFoldDB" id="L5JPD9"/>
<evidence type="ECO:0000256" key="1">
    <source>
        <dbReference type="SAM" id="MobiDB-lite"/>
    </source>
</evidence>
<protein>
    <submittedName>
        <fullName evidence="2">Uncharacterized protein</fullName>
    </submittedName>
</protein>
<gene>
    <name evidence="2" type="ORF">PAL_GLEAN10013420</name>
</gene>
<reference evidence="3" key="1">
    <citation type="journal article" date="2013" name="Science">
        <title>Comparative analysis of bat genomes provides insight into the evolution of flight and immunity.</title>
        <authorList>
            <person name="Zhang G."/>
            <person name="Cowled C."/>
            <person name="Shi Z."/>
            <person name="Huang Z."/>
            <person name="Bishop-Lilly K.A."/>
            <person name="Fang X."/>
            <person name="Wynne J.W."/>
            <person name="Xiong Z."/>
            <person name="Baker M.L."/>
            <person name="Zhao W."/>
            <person name="Tachedjian M."/>
            <person name="Zhu Y."/>
            <person name="Zhou P."/>
            <person name="Jiang X."/>
            <person name="Ng J."/>
            <person name="Yang L."/>
            <person name="Wu L."/>
            <person name="Xiao J."/>
            <person name="Feng Y."/>
            <person name="Chen Y."/>
            <person name="Sun X."/>
            <person name="Zhang Y."/>
            <person name="Marsh G.A."/>
            <person name="Crameri G."/>
            <person name="Broder C.C."/>
            <person name="Frey K.G."/>
            <person name="Wang L.F."/>
            <person name="Wang J."/>
        </authorList>
    </citation>
    <scope>NUCLEOTIDE SEQUENCE [LARGE SCALE GENOMIC DNA]</scope>
</reference>
<proteinExistence type="predicted"/>
<keyword evidence="3" id="KW-1185">Reference proteome</keyword>
<feature type="compositionally biased region" description="Low complexity" evidence="1">
    <location>
        <begin position="62"/>
        <end position="83"/>
    </location>
</feature>
<name>L5JPD9_PTEAL</name>
<feature type="region of interest" description="Disordered" evidence="1">
    <location>
        <begin position="235"/>
        <end position="270"/>
    </location>
</feature>
<feature type="compositionally biased region" description="Pro residues" evidence="1">
    <location>
        <begin position="256"/>
        <end position="270"/>
    </location>
</feature>
<feature type="compositionally biased region" description="Polar residues" evidence="1">
    <location>
        <begin position="8"/>
        <end position="17"/>
    </location>
</feature>
<organism evidence="2 3">
    <name type="scientific">Pteropus alecto</name>
    <name type="common">Black flying fox</name>
    <dbReference type="NCBI Taxonomy" id="9402"/>
    <lineage>
        <taxon>Eukaryota</taxon>
        <taxon>Metazoa</taxon>
        <taxon>Chordata</taxon>
        <taxon>Craniata</taxon>
        <taxon>Vertebrata</taxon>
        <taxon>Euteleostomi</taxon>
        <taxon>Mammalia</taxon>
        <taxon>Eutheria</taxon>
        <taxon>Laurasiatheria</taxon>
        <taxon>Chiroptera</taxon>
        <taxon>Yinpterochiroptera</taxon>
        <taxon>Pteropodoidea</taxon>
        <taxon>Pteropodidae</taxon>
        <taxon>Pteropodinae</taxon>
        <taxon>Pteropus</taxon>
    </lineage>
</organism>
<feature type="region of interest" description="Disordered" evidence="1">
    <location>
        <begin position="97"/>
        <end position="132"/>
    </location>
</feature>
<dbReference type="Proteomes" id="UP000010552">
    <property type="component" value="Unassembled WGS sequence"/>
</dbReference>
<evidence type="ECO:0000313" key="3">
    <source>
        <dbReference type="Proteomes" id="UP000010552"/>
    </source>
</evidence>